<evidence type="ECO:0000259" key="2">
    <source>
        <dbReference type="Pfam" id="PF07853"/>
    </source>
</evidence>
<feature type="transmembrane region" description="Helical" evidence="1">
    <location>
        <begin position="96"/>
        <end position="114"/>
    </location>
</feature>
<dbReference type="AlphaFoldDB" id="A0A1H4Q851"/>
<dbReference type="EMBL" id="FNRY01000001">
    <property type="protein sequence ID" value="SEC15791.1"/>
    <property type="molecule type" value="Genomic_DNA"/>
</dbReference>
<dbReference type="STRING" id="640635.SAMN04489806_2741"/>
<dbReference type="RefSeq" id="WP_176980850.1">
    <property type="nucleotide sequence ID" value="NZ_FNRY01000001.1"/>
</dbReference>
<feature type="transmembrane region" description="Helical" evidence="1">
    <location>
        <begin position="134"/>
        <end position="154"/>
    </location>
</feature>
<keyword evidence="4" id="KW-1185">Reference proteome</keyword>
<protein>
    <recommendedName>
        <fullName evidence="2">DUF1648 domain-containing protein</fullName>
    </recommendedName>
</protein>
<dbReference type="Proteomes" id="UP000199183">
    <property type="component" value="Unassembled WGS sequence"/>
</dbReference>
<accession>A0A1H4Q851</accession>
<feature type="transmembrane region" description="Helical" evidence="1">
    <location>
        <begin position="12"/>
        <end position="34"/>
    </location>
</feature>
<evidence type="ECO:0000313" key="4">
    <source>
        <dbReference type="Proteomes" id="UP000199183"/>
    </source>
</evidence>
<dbReference type="InterPro" id="IPR012867">
    <property type="entry name" value="DUF1648"/>
</dbReference>
<keyword evidence="1" id="KW-0472">Membrane</keyword>
<evidence type="ECO:0000256" key="1">
    <source>
        <dbReference type="SAM" id="Phobius"/>
    </source>
</evidence>
<name>A0A1H4Q851_9MICO</name>
<keyword evidence="1" id="KW-1133">Transmembrane helix</keyword>
<dbReference type="Pfam" id="PF07853">
    <property type="entry name" value="DUF1648"/>
    <property type="match status" value="1"/>
</dbReference>
<reference evidence="3 4" key="1">
    <citation type="submission" date="2016-10" db="EMBL/GenBank/DDBJ databases">
        <authorList>
            <person name="de Groot N.N."/>
        </authorList>
    </citation>
    <scope>NUCLEOTIDE SEQUENCE [LARGE SCALE GENOMIC DNA]</scope>
    <source>
        <strain evidence="3 4">DSM 21799</strain>
    </source>
</reference>
<keyword evidence="1" id="KW-0812">Transmembrane</keyword>
<gene>
    <name evidence="3" type="ORF">SAMN04489806_2741</name>
</gene>
<sequence length="159" mass="16473">MRVREPVNAREVLVGIIIPCLIALVGAIIMVSWLPELPDPVAVHWGSGDAPDGFGSAWGMVLLPVICVVGYAVLMLIILLFAGTRGGSLSPETNRRVLLSTAPFLSALITIGVAGSLGDQRGLADARLAPGGGIWMLVGAAVGVVLAVVAWFALKPERA</sequence>
<organism evidence="3 4">
    <name type="scientific">Paramicrobacterium humi</name>
    <dbReference type="NCBI Taxonomy" id="640635"/>
    <lineage>
        <taxon>Bacteria</taxon>
        <taxon>Bacillati</taxon>
        <taxon>Actinomycetota</taxon>
        <taxon>Actinomycetes</taxon>
        <taxon>Micrococcales</taxon>
        <taxon>Microbacteriaceae</taxon>
        <taxon>Paramicrobacterium</taxon>
    </lineage>
</organism>
<proteinExistence type="predicted"/>
<feature type="transmembrane region" description="Helical" evidence="1">
    <location>
        <begin position="54"/>
        <end position="84"/>
    </location>
</feature>
<feature type="domain" description="DUF1648" evidence="2">
    <location>
        <begin position="21"/>
        <end position="67"/>
    </location>
</feature>
<evidence type="ECO:0000313" key="3">
    <source>
        <dbReference type="EMBL" id="SEC15791.1"/>
    </source>
</evidence>